<dbReference type="EMBL" id="CAAALY010247658">
    <property type="protein sequence ID" value="VEL34438.1"/>
    <property type="molecule type" value="Genomic_DNA"/>
</dbReference>
<dbReference type="Proteomes" id="UP000784294">
    <property type="component" value="Unassembled WGS sequence"/>
</dbReference>
<evidence type="ECO:0000313" key="2">
    <source>
        <dbReference type="EMBL" id="VEL34438.1"/>
    </source>
</evidence>
<proteinExistence type="predicted"/>
<evidence type="ECO:0000256" key="1">
    <source>
        <dbReference type="SAM" id="MobiDB-lite"/>
    </source>
</evidence>
<comment type="caution">
    <text evidence="2">The sequence shown here is derived from an EMBL/GenBank/DDBJ whole genome shotgun (WGS) entry which is preliminary data.</text>
</comment>
<reference evidence="2" key="1">
    <citation type="submission" date="2018-11" db="EMBL/GenBank/DDBJ databases">
        <authorList>
            <consortium name="Pathogen Informatics"/>
        </authorList>
    </citation>
    <scope>NUCLEOTIDE SEQUENCE</scope>
</reference>
<gene>
    <name evidence="2" type="ORF">PXEA_LOCUS27878</name>
</gene>
<feature type="region of interest" description="Disordered" evidence="1">
    <location>
        <begin position="110"/>
        <end position="133"/>
    </location>
</feature>
<name>A0A3S5FFW8_9PLAT</name>
<feature type="compositionally biased region" description="Polar residues" evidence="1">
    <location>
        <begin position="122"/>
        <end position="133"/>
    </location>
</feature>
<accession>A0A3S5FFW8</accession>
<organism evidence="2 3">
    <name type="scientific">Protopolystoma xenopodis</name>
    <dbReference type="NCBI Taxonomy" id="117903"/>
    <lineage>
        <taxon>Eukaryota</taxon>
        <taxon>Metazoa</taxon>
        <taxon>Spiralia</taxon>
        <taxon>Lophotrochozoa</taxon>
        <taxon>Platyhelminthes</taxon>
        <taxon>Monogenea</taxon>
        <taxon>Polyopisthocotylea</taxon>
        <taxon>Polystomatidea</taxon>
        <taxon>Polystomatidae</taxon>
        <taxon>Protopolystoma</taxon>
    </lineage>
</organism>
<protein>
    <submittedName>
        <fullName evidence="2">Uncharacterized protein</fullName>
    </submittedName>
</protein>
<keyword evidence="3" id="KW-1185">Reference proteome</keyword>
<sequence length="159" mass="17293">MIPEKFPISTVPYCLSIGFVVPVTGQQYEISSNNAYSPQLSPNGLTARRDFGKWTFILSLIPLGTGTNTCFFVRLGNREPGFASLPMHQTTGLAKLSRLTLDPLDRQAAPVSSNCPLARQPLGQSHSVNQSTKNGHPSFYRHFGIGKSEAKAAQDGANW</sequence>
<dbReference type="AlphaFoldDB" id="A0A3S5FFW8"/>
<evidence type="ECO:0000313" key="3">
    <source>
        <dbReference type="Proteomes" id="UP000784294"/>
    </source>
</evidence>